<dbReference type="Gene3D" id="3.60.15.10">
    <property type="entry name" value="Ribonuclease Z/Hydroxyacylglutathione hydrolase-like"/>
    <property type="match status" value="1"/>
</dbReference>
<dbReference type="SUPFAM" id="SSF52821">
    <property type="entry name" value="Rhodanese/Cell cycle control phosphatase"/>
    <property type="match status" value="2"/>
</dbReference>
<evidence type="ECO:0000259" key="2">
    <source>
        <dbReference type="PROSITE" id="PS50206"/>
    </source>
</evidence>
<dbReference type="Pfam" id="PF00581">
    <property type="entry name" value="Rhodanese"/>
    <property type="match status" value="2"/>
</dbReference>
<dbReference type="InterPro" id="IPR001307">
    <property type="entry name" value="Thiosulphate_STrfase_CS"/>
</dbReference>
<keyword evidence="1" id="KW-0479">Metal-binding</keyword>
<dbReference type="InterPro" id="IPR001763">
    <property type="entry name" value="Rhodanese-like_dom"/>
</dbReference>
<proteinExistence type="predicted"/>
<evidence type="ECO:0000256" key="1">
    <source>
        <dbReference type="ARBA" id="ARBA00022723"/>
    </source>
</evidence>
<evidence type="ECO:0000313" key="4">
    <source>
        <dbReference type="Proteomes" id="UP000662200"/>
    </source>
</evidence>
<sequence length="454" mass="47613">MLMRQYYLECLSQASYLVADEGTGRAIIVDPRRDPGELLAECAALGLTVEGVINTHFHADFVAGHLEVAAATGAWIGYGRRADTEYPVRRLAEGETIALGDVTLTVLETPGHTPESISIVVRERAADPVPYGVLTGDTLFVGDVGRPDLLSSVGVTAQELGGMLYRSIRRLMELPDEVRVFPGHGAGSSCGKSLSAERQSTIGAQRRDNYACAPMGEREFVALVTEGQKAAPGYFAFAAALNKRQRPLFGAAPVPTLEWADAQAARAAGATVLDARDADAFAAGHLPGAVNVPLEGRFAETAGTVLSPDTPLLLVVPPGRADEAVARLARVGFDTLRGVLGPQVPAGEWVGVPRVEAAELRAALAGEAPPRVLDVRNPGEREGGAYLPEAVHIPLAELPARLAEVPADRPLVVHCAGGYRSSVAASLLRRAGVAVPVSDLRGGYAAWAAPQPTA</sequence>
<keyword evidence="3" id="KW-0378">Hydrolase</keyword>
<feature type="domain" description="Rhodanese" evidence="2">
    <location>
        <begin position="366"/>
        <end position="454"/>
    </location>
</feature>
<dbReference type="PROSITE" id="PS00380">
    <property type="entry name" value="RHODANESE_1"/>
    <property type="match status" value="1"/>
</dbReference>
<dbReference type="GO" id="GO:0050313">
    <property type="term" value="F:sulfur dioxygenase activity"/>
    <property type="evidence" value="ECO:0007669"/>
    <property type="project" value="InterPro"/>
</dbReference>
<dbReference type="AlphaFoldDB" id="A0A8J3BV52"/>
<reference evidence="3" key="1">
    <citation type="journal article" date="2014" name="Int. J. Syst. Evol. Microbiol.">
        <title>Complete genome sequence of Corynebacterium casei LMG S-19264T (=DSM 44701T), isolated from a smear-ripened cheese.</title>
        <authorList>
            <consortium name="US DOE Joint Genome Institute (JGI-PGF)"/>
            <person name="Walter F."/>
            <person name="Albersmeier A."/>
            <person name="Kalinowski J."/>
            <person name="Ruckert C."/>
        </authorList>
    </citation>
    <scope>NUCLEOTIDE SEQUENCE</scope>
    <source>
        <strain evidence="3">JCM 3091</strain>
    </source>
</reference>
<feature type="domain" description="Rhodanese" evidence="2">
    <location>
        <begin position="266"/>
        <end position="295"/>
    </location>
</feature>
<dbReference type="PROSITE" id="PS50206">
    <property type="entry name" value="RHODANESE_3"/>
    <property type="match status" value="2"/>
</dbReference>
<gene>
    <name evidence="3" type="ORF">GCM10010124_39820</name>
</gene>
<dbReference type="PANTHER" id="PTHR43084">
    <property type="entry name" value="PERSULFIDE DIOXYGENASE ETHE1"/>
    <property type="match status" value="1"/>
</dbReference>
<evidence type="ECO:0000313" key="3">
    <source>
        <dbReference type="EMBL" id="GGK43024.1"/>
    </source>
</evidence>
<organism evidence="3 4">
    <name type="scientific">Pilimelia terevasa</name>
    <dbReference type="NCBI Taxonomy" id="53372"/>
    <lineage>
        <taxon>Bacteria</taxon>
        <taxon>Bacillati</taxon>
        <taxon>Actinomycetota</taxon>
        <taxon>Actinomycetes</taxon>
        <taxon>Micromonosporales</taxon>
        <taxon>Micromonosporaceae</taxon>
        <taxon>Pilimelia</taxon>
    </lineage>
</organism>
<name>A0A8J3BV52_9ACTN</name>
<dbReference type="CDD" id="cd00158">
    <property type="entry name" value="RHOD"/>
    <property type="match status" value="2"/>
</dbReference>
<dbReference type="PANTHER" id="PTHR43084:SF1">
    <property type="entry name" value="PERSULFIDE DIOXYGENASE ETHE1, MITOCHONDRIAL"/>
    <property type="match status" value="1"/>
</dbReference>
<dbReference type="GO" id="GO:0006749">
    <property type="term" value="P:glutathione metabolic process"/>
    <property type="evidence" value="ECO:0007669"/>
    <property type="project" value="InterPro"/>
</dbReference>
<dbReference type="Proteomes" id="UP000662200">
    <property type="component" value="Unassembled WGS sequence"/>
</dbReference>
<dbReference type="InterPro" id="IPR036873">
    <property type="entry name" value="Rhodanese-like_dom_sf"/>
</dbReference>
<dbReference type="SMART" id="SM00849">
    <property type="entry name" value="Lactamase_B"/>
    <property type="match status" value="1"/>
</dbReference>
<dbReference type="FunFam" id="3.60.15.10:FF:000030">
    <property type="entry name" value="Metallo-beta-lactamase family protein"/>
    <property type="match status" value="1"/>
</dbReference>
<dbReference type="InterPro" id="IPR036866">
    <property type="entry name" value="RibonucZ/Hydroxyglut_hydro"/>
</dbReference>
<dbReference type="InterPro" id="IPR001279">
    <property type="entry name" value="Metallo-B-lactamas"/>
</dbReference>
<dbReference type="CDD" id="cd07724">
    <property type="entry name" value="POD-like_MBL-fold"/>
    <property type="match status" value="1"/>
</dbReference>
<dbReference type="GO" id="GO:0046872">
    <property type="term" value="F:metal ion binding"/>
    <property type="evidence" value="ECO:0007669"/>
    <property type="project" value="UniProtKB-KW"/>
</dbReference>
<dbReference type="SMART" id="SM00450">
    <property type="entry name" value="RHOD"/>
    <property type="match status" value="2"/>
</dbReference>
<dbReference type="GO" id="GO:0016787">
    <property type="term" value="F:hydrolase activity"/>
    <property type="evidence" value="ECO:0007669"/>
    <property type="project" value="UniProtKB-KW"/>
</dbReference>
<dbReference type="GO" id="GO:0004792">
    <property type="term" value="F:thiosulfate-cyanide sulfurtransferase activity"/>
    <property type="evidence" value="ECO:0007669"/>
    <property type="project" value="InterPro"/>
</dbReference>
<reference evidence="3" key="2">
    <citation type="submission" date="2020-09" db="EMBL/GenBank/DDBJ databases">
        <authorList>
            <person name="Sun Q."/>
            <person name="Ohkuma M."/>
        </authorList>
    </citation>
    <scope>NUCLEOTIDE SEQUENCE</scope>
    <source>
        <strain evidence="3">JCM 3091</strain>
    </source>
</reference>
<dbReference type="Gene3D" id="3.40.250.10">
    <property type="entry name" value="Rhodanese-like domain"/>
    <property type="match status" value="2"/>
</dbReference>
<dbReference type="RefSeq" id="WP_189115896.1">
    <property type="nucleotide sequence ID" value="NZ_BMQC01000024.1"/>
</dbReference>
<dbReference type="EMBL" id="BMQC01000024">
    <property type="protein sequence ID" value="GGK43024.1"/>
    <property type="molecule type" value="Genomic_DNA"/>
</dbReference>
<dbReference type="SUPFAM" id="SSF56281">
    <property type="entry name" value="Metallo-hydrolase/oxidoreductase"/>
    <property type="match status" value="1"/>
</dbReference>
<dbReference type="Pfam" id="PF00753">
    <property type="entry name" value="Lactamase_B"/>
    <property type="match status" value="1"/>
</dbReference>
<accession>A0A8J3BV52</accession>
<dbReference type="InterPro" id="IPR051682">
    <property type="entry name" value="Mito_Persulfide_Diox"/>
</dbReference>
<protein>
    <submittedName>
        <fullName evidence="3">MBL fold hydrolase</fullName>
    </submittedName>
</protein>
<dbReference type="GO" id="GO:0070813">
    <property type="term" value="P:hydrogen sulfide metabolic process"/>
    <property type="evidence" value="ECO:0007669"/>
    <property type="project" value="TreeGrafter"/>
</dbReference>
<dbReference type="InterPro" id="IPR044528">
    <property type="entry name" value="POD-like_MBL-fold"/>
</dbReference>
<comment type="caution">
    <text evidence="3">The sequence shown here is derived from an EMBL/GenBank/DDBJ whole genome shotgun (WGS) entry which is preliminary data.</text>
</comment>
<keyword evidence="4" id="KW-1185">Reference proteome</keyword>